<sequence length="559" mass="62564">MPYELMRDVCEILDAGDTWEQIVDPKHYHLEDYALSSGYDVLRTGKQVHSSASMKAQQGSVTTPSGVKRIDAPSTSGTTITKPSTALSTTGLSTTGSDPLISALQHTLAVPFSELEVATNNFSSSNIIGKGGYGVVFVGEWKHTKIAVKRINASGDKGNEVSTFFPQWPLVVEVDAEEKSPLIASHIKGTLAYLPPEFITNRILSTKLDVYSFGIVLLEIATGLRAYVDSRVPHSLVDYCSHVSMRHSEDGCTSWIDTLIDKRTPRCEHIAGELFVDGFAVPTGGVDLDKMHLMCAPYRFGRPAVLCASRSDILSVNYKLNRLKYRLKEPKIITIYRKEMFVPLSMRSMCHFDRSAFFTSAFQPYTNECQKEMDLLFNRINSKRNEGMKCVIIPTGGKGAGKSTLVRYLINRLIHHDRPPVYLLDVDVGQTEFTPAGCMSLWKLTMPILDLPFTHQQLFYSSSYFYGNISPADDTAKYKDIFDRLLNEFNSHSDPGSLVVINTMGWLEVCLWLLLSGLGKDLLDYIFEMSRPFLAIVLPHDRGAYQVILEFYVFAQFNS</sequence>
<dbReference type="GO" id="GO:0000448">
    <property type="term" value="P:cleavage in ITS2 between 5.8S rRNA and LSU-rRNA of tricistronic rRNA transcript (SSU-rRNA, 5.8S rRNA, LSU-rRNA)"/>
    <property type="evidence" value="ECO:0007669"/>
    <property type="project" value="TreeGrafter"/>
</dbReference>
<keyword evidence="2" id="KW-0808">Transferase</keyword>
<keyword evidence="5 6" id="KW-0067">ATP-binding</keyword>
<dbReference type="PANTHER" id="PTHR12755">
    <property type="entry name" value="CLEAVAGE/POLYADENYLATION FACTOR IA SUBUNIT CLP1P"/>
    <property type="match status" value="1"/>
</dbReference>
<dbReference type="WBParaSite" id="Hba_16391">
    <property type="protein sequence ID" value="Hba_16391"/>
    <property type="gene ID" value="Hba_16391"/>
</dbReference>
<dbReference type="GO" id="GO:0051731">
    <property type="term" value="F:polynucleotide 5'-hydroxyl-kinase activity"/>
    <property type="evidence" value="ECO:0007669"/>
    <property type="project" value="InterPro"/>
</dbReference>
<protein>
    <submittedName>
        <fullName evidence="11">Protein kinase domain-containing protein</fullName>
    </submittedName>
</protein>
<evidence type="ECO:0000313" key="10">
    <source>
        <dbReference type="Proteomes" id="UP000095283"/>
    </source>
</evidence>
<dbReference type="InterPro" id="IPR001245">
    <property type="entry name" value="Ser-Thr/Tyr_kinase_cat_dom"/>
</dbReference>
<evidence type="ECO:0000256" key="6">
    <source>
        <dbReference type="PROSITE-ProRule" id="PRU10141"/>
    </source>
</evidence>
<name>A0A1I7XF87_HETBA</name>
<dbReference type="InterPro" id="IPR011009">
    <property type="entry name" value="Kinase-like_dom_sf"/>
</dbReference>
<dbReference type="Gene3D" id="3.30.200.20">
    <property type="entry name" value="Phosphorylase Kinase, domain 1"/>
    <property type="match status" value="1"/>
</dbReference>
<dbReference type="PROSITE" id="PS00107">
    <property type="entry name" value="PROTEIN_KINASE_ATP"/>
    <property type="match status" value="1"/>
</dbReference>
<evidence type="ECO:0000256" key="1">
    <source>
        <dbReference type="ARBA" id="ARBA00011003"/>
    </source>
</evidence>
<dbReference type="InterPro" id="IPR032319">
    <property type="entry name" value="CLP1_P"/>
</dbReference>
<dbReference type="PANTHER" id="PTHR12755:SF3">
    <property type="entry name" value="POLYNUCLEOTIDE 5'-HYDROXYL-KINASE NOL9"/>
    <property type="match status" value="1"/>
</dbReference>
<feature type="compositionally biased region" description="Polar residues" evidence="7">
    <location>
        <begin position="73"/>
        <end position="83"/>
    </location>
</feature>
<keyword evidence="10" id="KW-1185">Reference proteome</keyword>
<dbReference type="GO" id="GO:0005524">
    <property type="term" value="F:ATP binding"/>
    <property type="evidence" value="ECO:0007669"/>
    <property type="project" value="UniProtKB-UniRule"/>
</dbReference>
<keyword evidence="4" id="KW-0418">Kinase</keyword>
<feature type="compositionally biased region" description="Polar residues" evidence="7">
    <location>
        <begin position="50"/>
        <end position="65"/>
    </location>
</feature>
<feature type="region of interest" description="Disordered" evidence="7">
    <location>
        <begin position="50"/>
        <end position="91"/>
    </location>
</feature>
<evidence type="ECO:0000256" key="7">
    <source>
        <dbReference type="SAM" id="MobiDB-lite"/>
    </source>
</evidence>
<dbReference type="Gene3D" id="3.40.50.300">
    <property type="entry name" value="P-loop containing nucleotide triphosphate hydrolases"/>
    <property type="match status" value="1"/>
</dbReference>
<evidence type="ECO:0000259" key="9">
    <source>
        <dbReference type="Pfam" id="PF16575"/>
    </source>
</evidence>
<feature type="binding site" evidence="6">
    <location>
        <position position="149"/>
    </location>
    <ligand>
        <name>ATP</name>
        <dbReference type="ChEBI" id="CHEBI:30616"/>
    </ligand>
</feature>
<comment type="similarity">
    <text evidence="1">Belongs to the Clp1 family. NOL9/GRC3 subfamily.</text>
</comment>
<evidence type="ECO:0000256" key="3">
    <source>
        <dbReference type="ARBA" id="ARBA00022741"/>
    </source>
</evidence>
<dbReference type="InterPro" id="IPR027417">
    <property type="entry name" value="P-loop_NTPase"/>
</dbReference>
<keyword evidence="3 6" id="KW-0547">Nucleotide-binding</keyword>
<dbReference type="GO" id="GO:0005634">
    <property type="term" value="C:nucleus"/>
    <property type="evidence" value="ECO:0007669"/>
    <property type="project" value="TreeGrafter"/>
</dbReference>
<organism evidence="10 11">
    <name type="scientific">Heterorhabditis bacteriophora</name>
    <name type="common">Entomopathogenic nematode worm</name>
    <dbReference type="NCBI Taxonomy" id="37862"/>
    <lineage>
        <taxon>Eukaryota</taxon>
        <taxon>Metazoa</taxon>
        <taxon>Ecdysozoa</taxon>
        <taxon>Nematoda</taxon>
        <taxon>Chromadorea</taxon>
        <taxon>Rhabditida</taxon>
        <taxon>Rhabditina</taxon>
        <taxon>Rhabditomorpha</taxon>
        <taxon>Strongyloidea</taxon>
        <taxon>Heterorhabditidae</taxon>
        <taxon>Heterorhabditis</taxon>
    </lineage>
</organism>
<dbReference type="SUPFAM" id="SSF56112">
    <property type="entry name" value="Protein kinase-like (PK-like)"/>
    <property type="match status" value="1"/>
</dbReference>
<dbReference type="AlphaFoldDB" id="A0A1I7XF87"/>
<evidence type="ECO:0000256" key="4">
    <source>
        <dbReference type="ARBA" id="ARBA00022777"/>
    </source>
</evidence>
<dbReference type="SUPFAM" id="SSF52540">
    <property type="entry name" value="P-loop containing nucleoside triphosphate hydrolases"/>
    <property type="match status" value="1"/>
</dbReference>
<dbReference type="InterPro" id="IPR045116">
    <property type="entry name" value="Clp1/Grc3"/>
</dbReference>
<evidence type="ECO:0000256" key="5">
    <source>
        <dbReference type="ARBA" id="ARBA00022840"/>
    </source>
</evidence>
<dbReference type="InterPro" id="IPR017441">
    <property type="entry name" value="Protein_kinase_ATP_BS"/>
</dbReference>
<feature type="domain" description="Serine-threonine/tyrosine-protein kinase catalytic" evidence="8">
    <location>
        <begin position="185"/>
        <end position="260"/>
    </location>
</feature>
<dbReference type="Pfam" id="PF07714">
    <property type="entry name" value="PK_Tyr_Ser-Thr"/>
    <property type="match status" value="1"/>
</dbReference>
<accession>A0A1I7XF87</accession>
<dbReference type="GO" id="GO:0004672">
    <property type="term" value="F:protein kinase activity"/>
    <property type="evidence" value="ECO:0007669"/>
    <property type="project" value="InterPro"/>
</dbReference>
<dbReference type="Pfam" id="PF16575">
    <property type="entry name" value="CLP1_P"/>
    <property type="match status" value="1"/>
</dbReference>
<dbReference type="Proteomes" id="UP000095283">
    <property type="component" value="Unplaced"/>
</dbReference>
<evidence type="ECO:0000256" key="2">
    <source>
        <dbReference type="ARBA" id="ARBA00022679"/>
    </source>
</evidence>
<reference evidence="11" key="1">
    <citation type="submission" date="2016-11" db="UniProtKB">
        <authorList>
            <consortium name="WormBaseParasite"/>
        </authorList>
    </citation>
    <scope>IDENTIFICATION</scope>
</reference>
<feature type="domain" description="Clp1 P-loop" evidence="9">
    <location>
        <begin position="396"/>
        <end position="542"/>
    </location>
</feature>
<dbReference type="Gene3D" id="1.10.510.10">
    <property type="entry name" value="Transferase(Phosphotransferase) domain 1"/>
    <property type="match status" value="1"/>
</dbReference>
<evidence type="ECO:0000313" key="11">
    <source>
        <dbReference type="WBParaSite" id="Hba_16391"/>
    </source>
</evidence>
<evidence type="ECO:0000259" key="8">
    <source>
        <dbReference type="Pfam" id="PF07714"/>
    </source>
</evidence>
<proteinExistence type="inferred from homology"/>